<proteinExistence type="predicted"/>
<gene>
    <name evidence="2" type="ORF">EIP91_007791</name>
</gene>
<dbReference type="SUPFAM" id="SSF55729">
    <property type="entry name" value="Acyl-CoA N-acyltransferases (Nat)"/>
    <property type="match status" value="1"/>
</dbReference>
<protein>
    <recommendedName>
        <fullName evidence="1">N-acetyltransferase domain-containing protein</fullName>
    </recommendedName>
</protein>
<comment type="caution">
    <text evidence="2">The sequence shown here is derived from an EMBL/GenBank/DDBJ whole genome shotgun (WGS) entry which is preliminary data.</text>
</comment>
<dbReference type="InterPro" id="IPR000182">
    <property type="entry name" value="GNAT_dom"/>
</dbReference>
<sequence>MATFTNSYKPPYDVKVLPEADRFGPTPYDLNFPLPIHLESLQTERVFLTPFIPSIHGKAYWDAIASNLYLYNYYPWVCQSYEEVLTFFELKIRRDTTRVMFAVIDKTRPDPAHPEFGGGSLAGVVGLFRTSASDLSTEIAHVMTFPSFQRTHVTGNACGILAKYCLDPPTASPPGLGLRRVQWYCHSENVKSATLAERLGMKREGILRWHAVTQPALREWGKITRKEDPFPDMPGRDTLCLSVCWDEWEAGGREKVQAVIDRKA</sequence>
<dbReference type="InterPro" id="IPR016181">
    <property type="entry name" value="Acyl_CoA_acyltransferase"/>
</dbReference>
<keyword evidence="3" id="KW-1185">Reference proteome</keyword>
<dbReference type="Proteomes" id="UP000292702">
    <property type="component" value="Unassembled WGS sequence"/>
</dbReference>
<dbReference type="GO" id="GO:1990189">
    <property type="term" value="F:protein N-terminal-serine acetyltransferase activity"/>
    <property type="evidence" value="ECO:0007669"/>
    <property type="project" value="TreeGrafter"/>
</dbReference>
<dbReference type="EMBL" id="RWJN01000421">
    <property type="protein sequence ID" value="TCD61887.1"/>
    <property type="molecule type" value="Genomic_DNA"/>
</dbReference>
<reference evidence="2 3" key="1">
    <citation type="submission" date="2018-11" db="EMBL/GenBank/DDBJ databases">
        <title>Genome assembly of Steccherinum ochraceum LE-BIN_3174, the white-rot fungus of the Steccherinaceae family (The Residual Polyporoid clade, Polyporales, Basidiomycota).</title>
        <authorList>
            <person name="Fedorova T.V."/>
            <person name="Glazunova O.A."/>
            <person name="Landesman E.O."/>
            <person name="Moiseenko K.V."/>
            <person name="Psurtseva N.V."/>
            <person name="Savinova O.S."/>
            <person name="Shakhova N.V."/>
            <person name="Tyazhelova T.V."/>
            <person name="Vasina D.V."/>
        </authorList>
    </citation>
    <scope>NUCLEOTIDE SEQUENCE [LARGE SCALE GENOMIC DNA]</scope>
    <source>
        <strain evidence="2 3">LE-BIN_3174</strain>
    </source>
</reference>
<dbReference type="GO" id="GO:0008999">
    <property type="term" value="F:protein-N-terminal-alanine acetyltransferase activity"/>
    <property type="evidence" value="ECO:0007669"/>
    <property type="project" value="TreeGrafter"/>
</dbReference>
<evidence type="ECO:0000313" key="3">
    <source>
        <dbReference type="Proteomes" id="UP000292702"/>
    </source>
</evidence>
<organism evidence="2 3">
    <name type="scientific">Steccherinum ochraceum</name>
    <dbReference type="NCBI Taxonomy" id="92696"/>
    <lineage>
        <taxon>Eukaryota</taxon>
        <taxon>Fungi</taxon>
        <taxon>Dikarya</taxon>
        <taxon>Basidiomycota</taxon>
        <taxon>Agaricomycotina</taxon>
        <taxon>Agaricomycetes</taxon>
        <taxon>Polyporales</taxon>
        <taxon>Steccherinaceae</taxon>
        <taxon>Steccherinum</taxon>
    </lineage>
</organism>
<name>A0A4V2MVC7_9APHY</name>
<dbReference type="AlphaFoldDB" id="A0A4V2MVC7"/>
<dbReference type="PANTHER" id="PTHR43441">
    <property type="entry name" value="RIBOSOMAL-PROTEIN-SERINE ACETYLTRANSFERASE"/>
    <property type="match status" value="1"/>
</dbReference>
<accession>A0A4V2MVC7</accession>
<evidence type="ECO:0000313" key="2">
    <source>
        <dbReference type="EMBL" id="TCD61887.1"/>
    </source>
</evidence>
<dbReference type="Gene3D" id="3.40.630.30">
    <property type="match status" value="1"/>
</dbReference>
<feature type="domain" description="N-acetyltransferase" evidence="1">
    <location>
        <begin position="45"/>
        <end position="202"/>
    </location>
</feature>
<evidence type="ECO:0000259" key="1">
    <source>
        <dbReference type="Pfam" id="PF13302"/>
    </source>
</evidence>
<dbReference type="OrthoDB" id="41238at2759"/>
<dbReference type="PANTHER" id="PTHR43441:SF5">
    <property type="entry name" value="FAMILY ACETYLTRANSFERASE, PUTATIVE-RELATED"/>
    <property type="match status" value="1"/>
</dbReference>
<dbReference type="Pfam" id="PF13302">
    <property type="entry name" value="Acetyltransf_3"/>
    <property type="match status" value="1"/>
</dbReference>
<dbReference type="InterPro" id="IPR051908">
    <property type="entry name" value="Ribosomal_N-acetyltransferase"/>
</dbReference>